<evidence type="ECO:0000256" key="1">
    <source>
        <dbReference type="ARBA" id="ARBA00022553"/>
    </source>
</evidence>
<protein>
    <submittedName>
        <fullName evidence="3">Uncharacterized protein</fullName>
    </submittedName>
</protein>
<feature type="compositionally biased region" description="Basic residues" evidence="2">
    <location>
        <begin position="8"/>
        <end position="17"/>
    </location>
</feature>
<sequence length="110" mass="12684">MDTQRTTQRIKRRKRAQRIQAERDKQKSAEAVGKLNDDSADESPTRQKPSKPPSRRKKLKEPLYEEDIIDGFAILAFKTYEDLEEWSTNSGKFANDIAWECNESAVIPVS</sequence>
<comment type="caution">
    <text evidence="3">The sequence shown here is derived from an EMBL/GenBank/DDBJ whole genome shotgun (WGS) entry which is preliminary data.</text>
</comment>
<dbReference type="Proteomes" id="UP000494165">
    <property type="component" value="Unassembled WGS sequence"/>
</dbReference>
<keyword evidence="1" id="KW-0597">Phosphoprotein</keyword>
<evidence type="ECO:0000313" key="3">
    <source>
        <dbReference type="EMBL" id="CAB3363042.1"/>
    </source>
</evidence>
<dbReference type="PANTHER" id="PTHR14429:SF22">
    <property type="entry name" value="AGAP013055-PA"/>
    <property type="match status" value="1"/>
</dbReference>
<dbReference type="EMBL" id="CADEPI010000011">
    <property type="protein sequence ID" value="CAB3363042.1"/>
    <property type="molecule type" value="Genomic_DNA"/>
</dbReference>
<dbReference type="InterPro" id="IPR023246">
    <property type="entry name" value="AUTS2"/>
</dbReference>
<keyword evidence="4" id="KW-1185">Reference proteome</keyword>
<evidence type="ECO:0000256" key="2">
    <source>
        <dbReference type="SAM" id="MobiDB-lite"/>
    </source>
</evidence>
<name>A0A8S1C1S8_9INSE</name>
<reference evidence="3 4" key="1">
    <citation type="submission" date="2020-04" db="EMBL/GenBank/DDBJ databases">
        <authorList>
            <person name="Alioto T."/>
            <person name="Alioto T."/>
            <person name="Gomez Garrido J."/>
        </authorList>
    </citation>
    <scope>NUCLEOTIDE SEQUENCE [LARGE SCALE GENOMIC DNA]</scope>
</reference>
<organism evidence="3 4">
    <name type="scientific">Cloeon dipterum</name>
    <dbReference type="NCBI Taxonomy" id="197152"/>
    <lineage>
        <taxon>Eukaryota</taxon>
        <taxon>Metazoa</taxon>
        <taxon>Ecdysozoa</taxon>
        <taxon>Arthropoda</taxon>
        <taxon>Hexapoda</taxon>
        <taxon>Insecta</taxon>
        <taxon>Pterygota</taxon>
        <taxon>Palaeoptera</taxon>
        <taxon>Ephemeroptera</taxon>
        <taxon>Pisciforma</taxon>
        <taxon>Baetidae</taxon>
        <taxon>Cloeon</taxon>
    </lineage>
</organism>
<dbReference type="AlphaFoldDB" id="A0A8S1C1S8"/>
<gene>
    <name evidence="3" type="ORF">CLODIP_2_CD14865</name>
</gene>
<feature type="region of interest" description="Disordered" evidence="2">
    <location>
        <begin position="1"/>
        <end position="62"/>
    </location>
</feature>
<proteinExistence type="predicted"/>
<evidence type="ECO:0000313" key="4">
    <source>
        <dbReference type="Proteomes" id="UP000494165"/>
    </source>
</evidence>
<accession>A0A8S1C1S8</accession>
<dbReference type="PANTHER" id="PTHR14429">
    <property type="entry name" value="FIBROSIN FAMILY MEMBER"/>
    <property type="match status" value="1"/>
</dbReference>
<dbReference type="OrthoDB" id="8196832at2759"/>